<accession>A0A160VCQ9</accession>
<feature type="transmembrane region" description="Helical" evidence="1">
    <location>
        <begin position="248"/>
        <end position="273"/>
    </location>
</feature>
<dbReference type="Pfam" id="PF07690">
    <property type="entry name" value="MFS_1"/>
    <property type="match status" value="1"/>
</dbReference>
<dbReference type="InterPro" id="IPR050327">
    <property type="entry name" value="Proton-linked_MCT"/>
</dbReference>
<feature type="transmembrane region" description="Helical" evidence="1">
    <location>
        <begin position="279"/>
        <end position="301"/>
    </location>
</feature>
<dbReference type="InterPro" id="IPR020846">
    <property type="entry name" value="MFS_dom"/>
</dbReference>
<keyword evidence="1" id="KW-1133">Transmembrane helix</keyword>
<dbReference type="SUPFAM" id="SSF103473">
    <property type="entry name" value="MFS general substrate transporter"/>
    <property type="match status" value="1"/>
</dbReference>
<sequence length="438" mass="46818">MRHSQPLASKLKEGLPFFYGWVVVAASGTAVFARMAPNITTLTIFIIPLSEEFGWSRTLISGSVSAGALAALALSPAVGWCIDRFGARPVLVISVLILGMAMTSMAWATVPLTFYIAFASARVVFHTSAPIGASTVSARWFITKRGRAIGVIFFWGAIGGLVFTMLSAQMIDHFGMKAAWITIGLVVFGVSLAPCLFLVVERPEDMGLLPDNVHTTRGEESPKQAKVMTVSSDEESWSLAEAMKTKAFWILFFMGMAMFCVNTGTNVHIGAYYRDQGLTLTFAAVAISFSWLVAAFGSVVWGWVLEKMQARRAYSVIFVILGVSTLYLLTVDSAAKALVAAGLIGAVSSGSNVIISILYADYYGRNSLGRIRGVSETGVLLGQAVGPLLAGILFDSRGTYSFVFILFGGLALACSLLVLTAKPPVRPAPVSLGQPYLT</sequence>
<dbReference type="InterPro" id="IPR036259">
    <property type="entry name" value="MFS_trans_sf"/>
</dbReference>
<feature type="transmembrane region" description="Helical" evidence="1">
    <location>
        <begin position="148"/>
        <end position="166"/>
    </location>
</feature>
<dbReference type="Gene3D" id="1.20.1250.20">
    <property type="entry name" value="MFS general substrate transporter like domains"/>
    <property type="match status" value="2"/>
</dbReference>
<feature type="transmembrane region" description="Helical" evidence="1">
    <location>
        <begin position="21"/>
        <end position="47"/>
    </location>
</feature>
<evidence type="ECO:0000259" key="2">
    <source>
        <dbReference type="PROSITE" id="PS50850"/>
    </source>
</evidence>
<feature type="transmembrane region" description="Helical" evidence="1">
    <location>
        <begin position="178"/>
        <end position="200"/>
    </location>
</feature>
<dbReference type="PANTHER" id="PTHR11360">
    <property type="entry name" value="MONOCARBOXYLATE TRANSPORTER"/>
    <property type="match status" value="1"/>
</dbReference>
<proteinExistence type="predicted"/>
<dbReference type="CDD" id="cd17355">
    <property type="entry name" value="MFS_YcxA_like"/>
    <property type="match status" value="1"/>
</dbReference>
<keyword evidence="1" id="KW-0472">Membrane</keyword>
<reference evidence="3" key="1">
    <citation type="submission" date="2015-10" db="EMBL/GenBank/DDBJ databases">
        <authorList>
            <person name="Gilbert D.G."/>
        </authorList>
    </citation>
    <scope>NUCLEOTIDE SEQUENCE</scope>
</reference>
<dbReference type="AlphaFoldDB" id="A0A160VCQ9"/>
<feature type="transmembrane region" description="Helical" evidence="1">
    <location>
        <begin position="337"/>
        <end position="362"/>
    </location>
</feature>
<name>A0A160VCQ9_9ZZZZ</name>
<dbReference type="InterPro" id="IPR011701">
    <property type="entry name" value="MFS"/>
</dbReference>
<feature type="domain" description="Major facilitator superfamily (MFS) profile" evidence="2">
    <location>
        <begin position="22"/>
        <end position="426"/>
    </location>
</feature>
<dbReference type="PROSITE" id="PS50850">
    <property type="entry name" value="MFS"/>
    <property type="match status" value="1"/>
</dbReference>
<evidence type="ECO:0000313" key="3">
    <source>
        <dbReference type="EMBL" id="CUV05989.1"/>
    </source>
</evidence>
<gene>
    <name evidence="3" type="ORF">MGWOODY_Clf102</name>
</gene>
<feature type="transmembrane region" description="Helical" evidence="1">
    <location>
        <begin position="89"/>
        <end position="108"/>
    </location>
</feature>
<protein>
    <submittedName>
        <fullName evidence="3">Transporter, putative</fullName>
    </submittedName>
</protein>
<feature type="transmembrane region" description="Helical" evidence="1">
    <location>
        <begin position="313"/>
        <end position="331"/>
    </location>
</feature>
<feature type="transmembrane region" description="Helical" evidence="1">
    <location>
        <begin position="374"/>
        <end position="394"/>
    </location>
</feature>
<dbReference type="EMBL" id="FAXA01000477">
    <property type="protein sequence ID" value="CUV05989.1"/>
    <property type="molecule type" value="Genomic_DNA"/>
</dbReference>
<dbReference type="GO" id="GO:0022857">
    <property type="term" value="F:transmembrane transporter activity"/>
    <property type="evidence" value="ECO:0007669"/>
    <property type="project" value="InterPro"/>
</dbReference>
<keyword evidence="1" id="KW-0812">Transmembrane</keyword>
<feature type="transmembrane region" description="Helical" evidence="1">
    <location>
        <begin position="59"/>
        <end position="82"/>
    </location>
</feature>
<feature type="transmembrane region" description="Helical" evidence="1">
    <location>
        <begin position="400"/>
        <end position="419"/>
    </location>
</feature>
<organism evidence="3">
    <name type="scientific">hydrothermal vent metagenome</name>
    <dbReference type="NCBI Taxonomy" id="652676"/>
    <lineage>
        <taxon>unclassified sequences</taxon>
        <taxon>metagenomes</taxon>
        <taxon>ecological metagenomes</taxon>
    </lineage>
</organism>
<evidence type="ECO:0000256" key="1">
    <source>
        <dbReference type="SAM" id="Phobius"/>
    </source>
</evidence>
<dbReference type="PANTHER" id="PTHR11360:SF290">
    <property type="entry name" value="MONOCARBOXYLATE MFS PERMEASE"/>
    <property type="match status" value="1"/>
</dbReference>